<protein>
    <submittedName>
        <fullName evidence="1">Uncharacterized protein</fullName>
    </submittedName>
</protein>
<proteinExistence type="predicted"/>
<reference evidence="1" key="1">
    <citation type="submission" date="2019-08" db="EMBL/GenBank/DDBJ databases">
        <authorList>
            <person name="Kucharzyk K."/>
            <person name="Murdoch R.W."/>
            <person name="Higgins S."/>
            <person name="Loffler F."/>
        </authorList>
    </citation>
    <scope>NUCLEOTIDE SEQUENCE</scope>
</reference>
<gene>
    <name evidence="1" type="ORF">SDC9_209144</name>
</gene>
<dbReference type="EMBL" id="VSSQ01137988">
    <property type="protein sequence ID" value="MPN61407.1"/>
    <property type="molecule type" value="Genomic_DNA"/>
</dbReference>
<name>A0A645JDJ7_9ZZZZ</name>
<accession>A0A645JDJ7</accession>
<organism evidence="1">
    <name type="scientific">bioreactor metagenome</name>
    <dbReference type="NCBI Taxonomy" id="1076179"/>
    <lineage>
        <taxon>unclassified sequences</taxon>
        <taxon>metagenomes</taxon>
        <taxon>ecological metagenomes</taxon>
    </lineage>
</organism>
<evidence type="ECO:0000313" key="1">
    <source>
        <dbReference type="EMBL" id="MPN61407.1"/>
    </source>
</evidence>
<comment type="caution">
    <text evidence="1">The sequence shown here is derived from an EMBL/GenBank/DDBJ whole genome shotgun (WGS) entry which is preliminary data.</text>
</comment>
<dbReference type="AlphaFoldDB" id="A0A645JDJ7"/>
<sequence>MIRPAVAHVADHRAAAVADGGDQCRSHILEFLTLLRRLPDRPVGKGHRKGRRLPQLLRRHRRRQHPFKLSHISIHRNMTCLLTAGGTAHAVADDADSVSAVRLPHGISVLIILADKTHVRDAPDLHVDHSPFCSSMAFRRSCPQEASISPPRLRRTVAVSPWVSSRF</sequence>